<organism evidence="1 2">
    <name type="scientific">Protopolystoma xenopodis</name>
    <dbReference type="NCBI Taxonomy" id="117903"/>
    <lineage>
        <taxon>Eukaryota</taxon>
        <taxon>Metazoa</taxon>
        <taxon>Spiralia</taxon>
        <taxon>Lophotrochozoa</taxon>
        <taxon>Platyhelminthes</taxon>
        <taxon>Monogenea</taxon>
        <taxon>Polyopisthocotylea</taxon>
        <taxon>Polystomatidea</taxon>
        <taxon>Polystomatidae</taxon>
        <taxon>Protopolystoma</taxon>
    </lineage>
</organism>
<gene>
    <name evidence="1" type="ORF">PXEA_LOCUS34148</name>
</gene>
<name>A0A3S5AYA4_9PLAT</name>
<evidence type="ECO:0000313" key="2">
    <source>
        <dbReference type="Proteomes" id="UP000784294"/>
    </source>
</evidence>
<accession>A0A3S5AYA4</accession>
<dbReference type="AlphaFoldDB" id="A0A3S5AYA4"/>
<comment type="caution">
    <text evidence="1">The sequence shown here is derived from an EMBL/GenBank/DDBJ whole genome shotgun (WGS) entry which is preliminary data.</text>
</comment>
<evidence type="ECO:0000313" key="1">
    <source>
        <dbReference type="EMBL" id="VEL40708.1"/>
    </source>
</evidence>
<dbReference type="Proteomes" id="UP000784294">
    <property type="component" value="Unassembled WGS sequence"/>
</dbReference>
<keyword evidence="2" id="KW-1185">Reference proteome</keyword>
<proteinExistence type="predicted"/>
<sequence>MYSDRLFSESCQPHVASDLLSNPSNSFLSSLGHVPATNLQVGTAASVLQLLKLTPSSVGVASSSVNTASPGSSCPTVSVCSNDHRPINISGCTENSNSGLVRLNLGGSSISTPTAFTVSPAITSTSSLFAAIPGNRMFSLSGLPQAFSQQQQQQNSSVSVTRSPMTGSVCAASAGVPSLTPSVQQQFQHDLFSGAQTFGQFGQMPVTSAGMIDAFQANLMQQQQQAVLLFYTL</sequence>
<dbReference type="EMBL" id="CAAALY010266069">
    <property type="protein sequence ID" value="VEL40708.1"/>
    <property type="molecule type" value="Genomic_DNA"/>
</dbReference>
<protein>
    <submittedName>
        <fullName evidence="1">Uncharacterized protein</fullName>
    </submittedName>
</protein>
<reference evidence="1" key="1">
    <citation type="submission" date="2018-11" db="EMBL/GenBank/DDBJ databases">
        <authorList>
            <consortium name="Pathogen Informatics"/>
        </authorList>
    </citation>
    <scope>NUCLEOTIDE SEQUENCE</scope>
</reference>